<evidence type="ECO:0000256" key="1">
    <source>
        <dbReference type="SAM" id="Phobius"/>
    </source>
</evidence>
<proteinExistence type="predicted"/>
<protein>
    <submittedName>
        <fullName evidence="5">Hypothetical_protein</fullName>
    </submittedName>
</protein>
<dbReference type="EMBL" id="CAXDID020000432">
    <property type="protein sequence ID" value="CAL6090953.1"/>
    <property type="molecule type" value="Genomic_DNA"/>
</dbReference>
<evidence type="ECO:0000313" key="6">
    <source>
        <dbReference type="EMBL" id="CAL6090953.1"/>
    </source>
</evidence>
<dbReference type="EMBL" id="CAXDID020000432">
    <property type="protein sequence ID" value="CAL6090945.1"/>
    <property type="molecule type" value="Genomic_DNA"/>
</dbReference>
<sequence>MLDSDMPLHTTLLSQKIGFTNALVSLQTFSLENTLILHLNISQYCVIYQRTVVYHFDEETSACCLWSVQLLFSFNFLTSLTLSATIIMFSMYLTKQQCVMM</sequence>
<gene>
    <name evidence="2" type="ORF">HINF_LOCUS53929</name>
    <name evidence="3" type="ORF">HINF_LOCUS53933</name>
    <name evidence="4" type="ORF">HINF_LOCUS58226</name>
    <name evidence="5" type="ORF">HINF_LOCUS65549</name>
    <name evidence="6" type="ORF">HINF_LOCUS65553</name>
    <name evidence="7" type="ORF">HINF_LOCUS77486</name>
</gene>
<evidence type="ECO:0000313" key="5">
    <source>
        <dbReference type="EMBL" id="CAL6090945.1"/>
    </source>
</evidence>
<dbReference type="EMBL" id="CATOUU010001005">
    <property type="protein sequence ID" value="CAI9966284.1"/>
    <property type="molecule type" value="Genomic_DNA"/>
</dbReference>
<evidence type="ECO:0000313" key="3">
    <source>
        <dbReference type="EMBL" id="CAI9966288.1"/>
    </source>
</evidence>
<dbReference type="EMBL" id="CATOUU010001005">
    <property type="protein sequence ID" value="CAI9966288.1"/>
    <property type="molecule type" value="Genomic_DNA"/>
</dbReference>
<dbReference type="AlphaFoldDB" id="A0AA86QUG8"/>
<name>A0AA86QUG8_9EUKA</name>
<keyword evidence="1" id="KW-1133">Transmembrane helix</keyword>
<dbReference type="Proteomes" id="UP001642409">
    <property type="component" value="Unassembled WGS sequence"/>
</dbReference>
<keyword evidence="8" id="KW-1185">Reference proteome</keyword>
<dbReference type="EMBL" id="CATOUU010001075">
    <property type="protein sequence ID" value="CAI9970581.1"/>
    <property type="molecule type" value="Genomic_DNA"/>
</dbReference>
<evidence type="ECO:0000313" key="8">
    <source>
        <dbReference type="Proteomes" id="UP001642409"/>
    </source>
</evidence>
<evidence type="ECO:0000313" key="4">
    <source>
        <dbReference type="EMBL" id="CAI9970581.1"/>
    </source>
</evidence>
<dbReference type="EMBL" id="CAXDID020000764">
    <property type="protein sequence ID" value="CAL6113391.1"/>
    <property type="molecule type" value="Genomic_DNA"/>
</dbReference>
<reference evidence="5 8" key="2">
    <citation type="submission" date="2024-07" db="EMBL/GenBank/DDBJ databases">
        <authorList>
            <person name="Akdeniz Z."/>
        </authorList>
    </citation>
    <scope>NUCLEOTIDE SEQUENCE [LARGE SCALE GENOMIC DNA]</scope>
</reference>
<organism evidence="2">
    <name type="scientific">Hexamita inflata</name>
    <dbReference type="NCBI Taxonomy" id="28002"/>
    <lineage>
        <taxon>Eukaryota</taxon>
        <taxon>Metamonada</taxon>
        <taxon>Diplomonadida</taxon>
        <taxon>Hexamitidae</taxon>
        <taxon>Hexamitinae</taxon>
        <taxon>Hexamita</taxon>
    </lineage>
</organism>
<accession>A0AA86QUG8</accession>
<keyword evidence="1" id="KW-0472">Membrane</keyword>
<feature type="transmembrane region" description="Helical" evidence="1">
    <location>
        <begin position="70"/>
        <end position="93"/>
    </location>
</feature>
<comment type="caution">
    <text evidence="2">The sequence shown here is derived from an EMBL/GenBank/DDBJ whole genome shotgun (WGS) entry which is preliminary data.</text>
</comment>
<reference evidence="2" key="1">
    <citation type="submission" date="2023-06" db="EMBL/GenBank/DDBJ databases">
        <authorList>
            <person name="Kurt Z."/>
        </authorList>
    </citation>
    <scope>NUCLEOTIDE SEQUENCE</scope>
</reference>
<keyword evidence="1" id="KW-0812">Transmembrane</keyword>
<evidence type="ECO:0000313" key="2">
    <source>
        <dbReference type="EMBL" id="CAI9966284.1"/>
    </source>
</evidence>
<evidence type="ECO:0000313" key="7">
    <source>
        <dbReference type="EMBL" id="CAL6113391.1"/>
    </source>
</evidence>